<evidence type="ECO:0000256" key="5">
    <source>
        <dbReference type="ARBA" id="ARBA00023136"/>
    </source>
</evidence>
<protein>
    <recommendedName>
        <fullName evidence="8">Major facilitator superfamily (MFS) profile domain-containing protein</fullName>
    </recommendedName>
</protein>
<evidence type="ECO:0000256" key="6">
    <source>
        <dbReference type="SAM" id="MobiDB-lite"/>
    </source>
</evidence>
<evidence type="ECO:0000256" key="4">
    <source>
        <dbReference type="ARBA" id="ARBA00022989"/>
    </source>
</evidence>
<name>F8MX36_NEUT8</name>
<feature type="transmembrane region" description="Helical" evidence="7">
    <location>
        <begin position="270"/>
        <end position="290"/>
    </location>
</feature>
<evidence type="ECO:0000313" key="10">
    <source>
        <dbReference type="Proteomes" id="UP000008065"/>
    </source>
</evidence>
<dbReference type="Pfam" id="PF07690">
    <property type="entry name" value="MFS_1"/>
    <property type="match status" value="1"/>
</dbReference>
<feature type="transmembrane region" description="Helical" evidence="7">
    <location>
        <begin position="238"/>
        <end position="258"/>
    </location>
</feature>
<dbReference type="AlphaFoldDB" id="F8MX36"/>
<dbReference type="SUPFAM" id="SSF103473">
    <property type="entry name" value="MFS general substrate transporter"/>
    <property type="match status" value="1"/>
</dbReference>
<feature type="transmembrane region" description="Helical" evidence="7">
    <location>
        <begin position="106"/>
        <end position="125"/>
    </location>
</feature>
<keyword evidence="10" id="KW-1185">Reference proteome</keyword>
<dbReference type="OrthoDB" id="10021397at2759"/>
<evidence type="ECO:0000256" key="7">
    <source>
        <dbReference type="SAM" id="Phobius"/>
    </source>
</evidence>
<gene>
    <name evidence="9" type="ORF">NEUTE1DRAFT_124580</name>
</gene>
<feature type="transmembrane region" description="Helical" evidence="7">
    <location>
        <begin position="374"/>
        <end position="395"/>
    </location>
</feature>
<evidence type="ECO:0000259" key="8">
    <source>
        <dbReference type="PROSITE" id="PS50850"/>
    </source>
</evidence>
<dbReference type="InterPro" id="IPR011701">
    <property type="entry name" value="MFS"/>
</dbReference>
<feature type="compositionally biased region" description="Polar residues" evidence="6">
    <location>
        <begin position="575"/>
        <end position="595"/>
    </location>
</feature>
<dbReference type="GO" id="GO:0022857">
    <property type="term" value="F:transmembrane transporter activity"/>
    <property type="evidence" value="ECO:0007669"/>
    <property type="project" value="InterPro"/>
</dbReference>
<dbReference type="RefSeq" id="XP_009854275.1">
    <property type="nucleotide sequence ID" value="XM_009855973.1"/>
</dbReference>
<feature type="transmembrane region" description="Helical" evidence="7">
    <location>
        <begin position="521"/>
        <end position="541"/>
    </location>
</feature>
<dbReference type="PANTHER" id="PTHR23501:SF193">
    <property type="entry name" value="MULTIDRUG TRANSPORTER, PUTATIVE (AFU_ORTHOLOGUE AFUA_8G00940)-RELATED"/>
    <property type="match status" value="1"/>
</dbReference>
<dbReference type="PANTHER" id="PTHR23501">
    <property type="entry name" value="MAJOR FACILITATOR SUPERFAMILY"/>
    <property type="match status" value="1"/>
</dbReference>
<dbReference type="PROSITE" id="PS50850">
    <property type="entry name" value="MFS"/>
    <property type="match status" value="1"/>
</dbReference>
<feature type="compositionally biased region" description="Polar residues" evidence="6">
    <location>
        <begin position="623"/>
        <end position="637"/>
    </location>
</feature>
<feature type="transmembrane region" description="Helical" evidence="7">
    <location>
        <begin position="310"/>
        <end position="335"/>
    </location>
</feature>
<proteinExistence type="inferred from homology"/>
<accession>F8MX36</accession>
<dbReference type="GO" id="GO:0005886">
    <property type="term" value="C:plasma membrane"/>
    <property type="evidence" value="ECO:0007669"/>
    <property type="project" value="TreeGrafter"/>
</dbReference>
<feature type="transmembrane region" description="Helical" evidence="7">
    <location>
        <begin position="61"/>
        <end position="86"/>
    </location>
</feature>
<feature type="transmembrane region" description="Helical" evidence="7">
    <location>
        <begin position="163"/>
        <end position="187"/>
    </location>
</feature>
<reference evidence="10" key="1">
    <citation type="journal article" date="2011" name="Genetics">
        <title>Massive changes in genome architecture accompany the transition to self-fertility in the filamentous fungus Neurospora tetrasperma.</title>
        <authorList>
            <person name="Ellison C.E."/>
            <person name="Stajich J.E."/>
            <person name="Jacobson D.J."/>
            <person name="Natvig D.O."/>
            <person name="Lapidus A."/>
            <person name="Foster B."/>
            <person name="Aerts A."/>
            <person name="Riley R."/>
            <person name="Lindquist E.A."/>
            <person name="Grigoriev I.V."/>
            <person name="Taylor J.W."/>
        </authorList>
    </citation>
    <scope>NUCLEOTIDE SEQUENCE [LARGE SCALE GENOMIC DNA]</scope>
    <source>
        <strain evidence="10">FGSC 2508 / P0657</strain>
    </source>
</reference>
<organism evidence="9 10">
    <name type="scientific">Neurospora tetrasperma (strain FGSC 2508 / ATCC MYA-4615 / P0657)</name>
    <dbReference type="NCBI Taxonomy" id="510951"/>
    <lineage>
        <taxon>Eukaryota</taxon>
        <taxon>Fungi</taxon>
        <taxon>Dikarya</taxon>
        <taxon>Ascomycota</taxon>
        <taxon>Pezizomycotina</taxon>
        <taxon>Sordariomycetes</taxon>
        <taxon>Sordariomycetidae</taxon>
        <taxon>Sordariales</taxon>
        <taxon>Sordariaceae</taxon>
        <taxon>Neurospora</taxon>
    </lineage>
</organism>
<keyword evidence="5 7" id="KW-0472">Membrane</keyword>
<evidence type="ECO:0000256" key="1">
    <source>
        <dbReference type="ARBA" id="ARBA00004141"/>
    </source>
</evidence>
<dbReference type="HOGENOM" id="CLU_000960_22_1_1"/>
<evidence type="ECO:0000313" key="9">
    <source>
        <dbReference type="EMBL" id="EGO54307.1"/>
    </source>
</evidence>
<dbReference type="InterPro" id="IPR036259">
    <property type="entry name" value="MFS_trans_sf"/>
</dbReference>
<dbReference type="Gene3D" id="1.20.1250.20">
    <property type="entry name" value="MFS general substrate transporter like domains"/>
    <property type="match status" value="2"/>
</dbReference>
<keyword evidence="4 7" id="KW-1133">Transmembrane helix</keyword>
<keyword evidence="3 7" id="KW-0812">Transmembrane</keyword>
<feature type="transmembrane region" description="Helical" evidence="7">
    <location>
        <begin position="438"/>
        <end position="458"/>
    </location>
</feature>
<feature type="region of interest" description="Disordered" evidence="6">
    <location>
        <begin position="561"/>
        <end position="653"/>
    </location>
</feature>
<feature type="transmembrane region" description="Helical" evidence="7">
    <location>
        <begin position="347"/>
        <end position="368"/>
    </location>
</feature>
<feature type="transmembrane region" description="Helical" evidence="7">
    <location>
        <begin position="137"/>
        <end position="157"/>
    </location>
</feature>
<dbReference type="Proteomes" id="UP000008065">
    <property type="component" value="Unassembled WGS sequence"/>
</dbReference>
<sequence length="653" mass="71080">MTPFTPRAKPAPSSSMDEVELVDVPVEERPPQDRTARNANRMSVLSQASTTLLRWVPRVNFWVALICVTVAAFLMILDTSILSTALANACVLPLTSKIYTRFSTKWTFNFFLLIFMVGSYICRAAQTSGMLIAGRAVMGLGAGGIWNGGLTIITAITSPRRRASVIGCVIAFAQMGVGAGPLFGGLLTQHTKDGWRACFKINLRVGMVLFFPVMFMQVPEQIEKPHPWRVLRRLHREFDLLGFALLAPAVFLFVWVLTTAQLSGPFSWSSGAILGSLCGSVLLFGVWGYWNYRKGDNALLPVTTMTKRVVWASALTQWFIMTTVYCMSFFLPIFFQSVQGKTPTISGLELLPGFGAQLFFGIAGGFLVERTGYIIPYAVVAGILCSVSCGLMSTIDSGTHFGIIAVYQLINGAGRGFGTQMPTIAVQTANMHPIDTTIAITLLMFTQMLGTALVLAFANNIFAHSITMALERRMSREEVEALINNGTIGLSPKPEDREKLVKMEDLLKYVMRAYLEGVHNVFYLAAGFGVLAVLTAFFLGWTDIRKTSMKKNWFGMSSDKETNKLRKGMPGTPARANTSTSFNDNDPIGNASTGPMPSPPATASTKAERRASRTSATADFAESNISPTPSPLANGTTKAERRLSRMSATAGLA</sequence>
<evidence type="ECO:0000256" key="3">
    <source>
        <dbReference type="ARBA" id="ARBA00022692"/>
    </source>
</evidence>
<dbReference type="InterPro" id="IPR020846">
    <property type="entry name" value="MFS_dom"/>
</dbReference>
<feature type="domain" description="Major facilitator superfamily (MFS) profile" evidence="8">
    <location>
        <begin position="35"/>
        <end position="544"/>
    </location>
</feature>
<dbReference type="KEGG" id="nte:NEUTE1DRAFT124580"/>
<dbReference type="EMBL" id="GL891307">
    <property type="protein sequence ID" value="EGO54307.1"/>
    <property type="molecule type" value="Genomic_DNA"/>
</dbReference>
<comment type="subcellular location">
    <subcellularLocation>
        <location evidence="1">Membrane</location>
        <topology evidence="1">Multi-pass membrane protein</topology>
    </subcellularLocation>
</comment>
<comment type="similarity">
    <text evidence="2">Belongs to the major facilitator superfamily. TCR/Tet family.</text>
</comment>
<dbReference type="VEuPathDB" id="FungiDB:NEUTE1DRAFT_124580"/>
<dbReference type="GeneID" id="20824666"/>
<evidence type="ECO:0000256" key="2">
    <source>
        <dbReference type="ARBA" id="ARBA00007520"/>
    </source>
</evidence>